<reference evidence="1 2" key="1">
    <citation type="submission" date="2023-11" db="EMBL/GenBank/DDBJ databases">
        <title>Dfirmibasis_genome.</title>
        <authorList>
            <person name="Edelbroek B."/>
            <person name="Kjellin J."/>
            <person name="Jerlstrom-Hultqvist J."/>
            <person name="Soderbom F."/>
        </authorList>
    </citation>
    <scope>NUCLEOTIDE SEQUENCE [LARGE SCALE GENOMIC DNA]</scope>
    <source>
        <strain evidence="1 2">TNS-C-14</strain>
    </source>
</reference>
<evidence type="ECO:0000313" key="1">
    <source>
        <dbReference type="EMBL" id="KAK5584276.1"/>
    </source>
</evidence>
<name>A0AAN7UAD2_9MYCE</name>
<gene>
    <name evidence="1" type="ORF">RB653_005884</name>
</gene>
<dbReference type="EMBL" id="JAVFKY010000001">
    <property type="protein sequence ID" value="KAK5584276.1"/>
    <property type="molecule type" value="Genomic_DNA"/>
</dbReference>
<dbReference type="Gene3D" id="3.40.50.150">
    <property type="entry name" value="Vaccinia Virus protein VP39"/>
    <property type="match status" value="1"/>
</dbReference>
<dbReference type="InterPro" id="IPR007884">
    <property type="entry name" value="METL9"/>
</dbReference>
<accession>A0AAN7UAD2</accession>
<dbReference type="Proteomes" id="UP001344447">
    <property type="component" value="Unassembled WGS sequence"/>
</dbReference>
<dbReference type="PANTHER" id="PTHR12890">
    <property type="entry name" value="DREV PROTEIN"/>
    <property type="match status" value="1"/>
</dbReference>
<comment type="caution">
    <text evidence="1">The sequence shown here is derived from an EMBL/GenBank/DDBJ whole genome shotgun (WGS) entry which is preliminary data.</text>
</comment>
<dbReference type="Pfam" id="PF05219">
    <property type="entry name" value="DREV"/>
    <property type="match status" value="1"/>
</dbReference>
<sequence>MLLLKLMIFIFFSTIVFYLTVKIEIINSIITPAITLTTKIEKINNYNFYYNNTYTKTKMKSWRNMAIDLIKENQAREEYRNNNFIVTDGKNDSQQATIVETPLYSKLKRQYSRYYRFKVKDTINHQYLMNYFVQTEFDKETMDFIMETPRWNFVSNAANWVMSWMYTKTDIMGFIGKGNMMCLSTYQYKQILRINRTLPTIKFVDEDEDDDNDDPLKVYFDSLLDIGAGCGSTTLYMKPLFKNVTATEASKGMIYSLNRKGIDSVFCLDLETCDQLKDKEYDVVSCLNVLDRCEKPISLLNTIKKFLKPNGRLILAVVFPFNPYVEFGGVDNLPLETINLDQETLSEYVDSFNKQVFIPNNFEIDSFTVGPYISEGDALYQNYVLTDVVFVLKVKKEDSNKDSNDLMSCD</sequence>
<proteinExistence type="predicted"/>
<dbReference type="InterPro" id="IPR029063">
    <property type="entry name" value="SAM-dependent_MTases_sf"/>
</dbReference>
<evidence type="ECO:0008006" key="3">
    <source>
        <dbReference type="Google" id="ProtNLM"/>
    </source>
</evidence>
<dbReference type="GO" id="GO:0106370">
    <property type="term" value="F:protein-L-histidine N-pros-methyltransferase activity"/>
    <property type="evidence" value="ECO:0007669"/>
    <property type="project" value="InterPro"/>
</dbReference>
<evidence type="ECO:0000313" key="2">
    <source>
        <dbReference type="Proteomes" id="UP001344447"/>
    </source>
</evidence>
<protein>
    <recommendedName>
        <fullName evidence="3">DREV methyltransferase</fullName>
    </recommendedName>
</protein>
<dbReference type="PANTHER" id="PTHR12890:SF0">
    <property type="entry name" value="PROTEIN-L-HISTIDINE N-PROS-METHYLTRANSFERASE"/>
    <property type="match status" value="1"/>
</dbReference>
<keyword evidence="2" id="KW-1185">Reference proteome</keyword>
<dbReference type="SUPFAM" id="SSF53335">
    <property type="entry name" value="S-adenosyl-L-methionine-dependent methyltransferases"/>
    <property type="match status" value="1"/>
</dbReference>
<dbReference type="CDD" id="cd02440">
    <property type="entry name" value="AdoMet_MTases"/>
    <property type="match status" value="1"/>
</dbReference>
<organism evidence="1 2">
    <name type="scientific">Dictyostelium firmibasis</name>
    <dbReference type="NCBI Taxonomy" id="79012"/>
    <lineage>
        <taxon>Eukaryota</taxon>
        <taxon>Amoebozoa</taxon>
        <taxon>Evosea</taxon>
        <taxon>Eumycetozoa</taxon>
        <taxon>Dictyostelia</taxon>
        <taxon>Dictyosteliales</taxon>
        <taxon>Dictyosteliaceae</taxon>
        <taxon>Dictyostelium</taxon>
    </lineage>
</organism>
<dbReference type="AlphaFoldDB" id="A0AAN7UAD2"/>